<dbReference type="Proteomes" id="UP000517753">
    <property type="component" value="Unassembled WGS sequence"/>
</dbReference>
<keyword evidence="2" id="KW-0472">Membrane</keyword>
<dbReference type="EMBL" id="JACCBY010000003">
    <property type="protein sequence ID" value="NYD90896.1"/>
    <property type="molecule type" value="Genomic_DNA"/>
</dbReference>
<keyword evidence="2" id="KW-0812">Transmembrane</keyword>
<sequence>MFSQTISATAPAEADSGAVPGVPGSRIKPLGFWLYVLVGVLMIIGSAIALPFVPVRSR</sequence>
<evidence type="ECO:0000313" key="3">
    <source>
        <dbReference type="EMBL" id="NYD90896.1"/>
    </source>
</evidence>
<feature type="transmembrane region" description="Helical" evidence="2">
    <location>
        <begin position="32"/>
        <end position="53"/>
    </location>
</feature>
<gene>
    <name evidence="3" type="ORF">HD841_002693</name>
</gene>
<dbReference type="AlphaFoldDB" id="A0A7Y9FP50"/>
<reference evidence="3 4" key="1">
    <citation type="submission" date="2020-07" db="EMBL/GenBank/DDBJ databases">
        <authorList>
            <person name="Partida-Martinez L."/>
            <person name="Huntemann M."/>
            <person name="Clum A."/>
            <person name="Wang J."/>
            <person name="Palaniappan K."/>
            <person name="Ritter S."/>
            <person name="Chen I.-M."/>
            <person name="Stamatis D."/>
            <person name="Reddy T."/>
            <person name="O'Malley R."/>
            <person name="Daum C."/>
            <person name="Shapiro N."/>
            <person name="Ivanova N."/>
            <person name="Kyrpides N."/>
            <person name="Woyke T."/>
        </authorList>
    </citation>
    <scope>NUCLEOTIDE SEQUENCE [LARGE SCALE GENOMIC DNA]</scope>
    <source>
        <strain evidence="3 4">AS2.3</strain>
    </source>
</reference>
<keyword evidence="2" id="KW-1133">Transmembrane helix</keyword>
<evidence type="ECO:0000256" key="2">
    <source>
        <dbReference type="SAM" id="Phobius"/>
    </source>
</evidence>
<name>A0A7Y9FP50_9SPHN</name>
<keyword evidence="4" id="KW-1185">Reference proteome</keyword>
<feature type="region of interest" description="Disordered" evidence="1">
    <location>
        <begin position="1"/>
        <end position="21"/>
    </location>
</feature>
<accession>A0A7Y9FP50</accession>
<dbReference type="RefSeq" id="WP_179508883.1">
    <property type="nucleotide sequence ID" value="NZ_JACCBY010000003.1"/>
</dbReference>
<evidence type="ECO:0000313" key="4">
    <source>
        <dbReference type="Proteomes" id="UP000517753"/>
    </source>
</evidence>
<evidence type="ECO:0000256" key="1">
    <source>
        <dbReference type="SAM" id="MobiDB-lite"/>
    </source>
</evidence>
<proteinExistence type="predicted"/>
<reference evidence="3 4" key="2">
    <citation type="submission" date="2020-08" db="EMBL/GenBank/DDBJ databases">
        <title>The Agave Microbiome: Exploring the role of microbial communities in plant adaptations to desert environments.</title>
        <authorList>
            <person name="Partida-Martinez L.P."/>
        </authorList>
    </citation>
    <scope>NUCLEOTIDE SEQUENCE [LARGE SCALE GENOMIC DNA]</scope>
    <source>
        <strain evidence="3 4">AS2.3</strain>
    </source>
</reference>
<protein>
    <submittedName>
        <fullName evidence="3">Uncharacterized protein</fullName>
    </submittedName>
</protein>
<organism evidence="3 4">
    <name type="scientific">Sphingomonas melonis</name>
    <dbReference type="NCBI Taxonomy" id="152682"/>
    <lineage>
        <taxon>Bacteria</taxon>
        <taxon>Pseudomonadati</taxon>
        <taxon>Pseudomonadota</taxon>
        <taxon>Alphaproteobacteria</taxon>
        <taxon>Sphingomonadales</taxon>
        <taxon>Sphingomonadaceae</taxon>
        <taxon>Sphingomonas</taxon>
    </lineage>
</organism>
<comment type="caution">
    <text evidence="3">The sequence shown here is derived from an EMBL/GenBank/DDBJ whole genome shotgun (WGS) entry which is preliminary data.</text>
</comment>